<evidence type="ECO:0000256" key="3">
    <source>
        <dbReference type="ARBA" id="ARBA00022475"/>
    </source>
</evidence>
<evidence type="ECO:0000256" key="4">
    <source>
        <dbReference type="ARBA" id="ARBA00022692"/>
    </source>
</evidence>
<dbReference type="InterPro" id="IPR029787">
    <property type="entry name" value="Nucleotide_cyclase"/>
</dbReference>
<dbReference type="GO" id="GO:0000155">
    <property type="term" value="F:phosphorelay sensor kinase activity"/>
    <property type="evidence" value="ECO:0007669"/>
    <property type="project" value="InterPro"/>
</dbReference>
<dbReference type="GO" id="GO:0052621">
    <property type="term" value="F:diguanylate cyclase activity"/>
    <property type="evidence" value="ECO:0007669"/>
    <property type="project" value="UniProtKB-EC"/>
</dbReference>
<dbReference type="InterPro" id="IPR011620">
    <property type="entry name" value="Sig_transdc_His_kinase_LytS_TM"/>
</dbReference>
<organism evidence="10 11">
    <name type="scientific">Flavimaricola marinus</name>
    <dbReference type="NCBI Taxonomy" id="1819565"/>
    <lineage>
        <taxon>Bacteria</taxon>
        <taxon>Pseudomonadati</taxon>
        <taxon>Pseudomonadota</taxon>
        <taxon>Alphaproteobacteria</taxon>
        <taxon>Rhodobacterales</taxon>
        <taxon>Paracoccaceae</taxon>
        <taxon>Flavimaricola</taxon>
    </lineage>
</organism>
<dbReference type="SMART" id="SM00267">
    <property type="entry name" value="GGDEF"/>
    <property type="match status" value="1"/>
</dbReference>
<feature type="transmembrane region" description="Helical" evidence="8">
    <location>
        <begin position="135"/>
        <end position="152"/>
    </location>
</feature>
<comment type="subcellular location">
    <subcellularLocation>
        <location evidence="1">Cell membrane</location>
        <topology evidence="1">Multi-pass membrane protein</topology>
    </subcellularLocation>
</comment>
<feature type="transmembrane region" description="Helical" evidence="8">
    <location>
        <begin position="70"/>
        <end position="97"/>
    </location>
</feature>
<dbReference type="CDD" id="cd01949">
    <property type="entry name" value="GGDEF"/>
    <property type="match status" value="1"/>
</dbReference>
<accession>A0A238LFA5</accession>
<evidence type="ECO:0000313" key="11">
    <source>
        <dbReference type="Proteomes" id="UP000201613"/>
    </source>
</evidence>
<dbReference type="NCBIfam" id="TIGR00254">
    <property type="entry name" value="GGDEF"/>
    <property type="match status" value="1"/>
</dbReference>
<keyword evidence="11" id="KW-1185">Reference proteome</keyword>
<dbReference type="Pfam" id="PF07694">
    <property type="entry name" value="5TM-5TMR_LYT"/>
    <property type="match status" value="1"/>
</dbReference>
<feature type="domain" description="GGDEF" evidence="9">
    <location>
        <begin position="228"/>
        <end position="360"/>
    </location>
</feature>
<evidence type="ECO:0000256" key="8">
    <source>
        <dbReference type="SAM" id="Phobius"/>
    </source>
</evidence>
<dbReference type="Gene3D" id="3.30.70.270">
    <property type="match status" value="1"/>
</dbReference>
<dbReference type="InterPro" id="IPR043128">
    <property type="entry name" value="Rev_trsase/Diguanyl_cyclase"/>
</dbReference>
<dbReference type="AlphaFoldDB" id="A0A238LFA5"/>
<evidence type="ECO:0000313" key="10">
    <source>
        <dbReference type="EMBL" id="SMY08359.1"/>
    </source>
</evidence>
<sequence length="362" mass="38971">MPDLSAVLQLVQALIAGLLASSYGVLSRRIVNQYLLSLTMGALFGMVAMISMVTPIIIGEGVIVDLRNLFIGVSFGYFGWIGGATTLGISILVRMAIGGDGALSGIVAMTMAGAGGMAWRQWLEPDLSCPLKSHLALGSLITLSLGGGFLLPEPSRSFLLIELGPTLAFCYVGGSVILAGMLRREILMMKQHAALQLDAQTDPLTNLPNRRGMQNILSGVCANKNSKDAMAMLCFDIDRFKQINDTYGHIAGDAVLREVTKRVNGCLRARDHLARHGGDEFVVLQTGLTKEQAFAVAERCRSAVASTPVAIGEMKIDVTISIGVYWVPDYHEFDALFARADEALYKAKQDGRNVVRVYMEAA</sequence>
<keyword evidence="10" id="KW-0808">Transferase</keyword>
<proteinExistence type="predicted"/>
<feature type="transmembrane region" description="Helical" evidence="8">
    <location>
        <begin position="158"/>
        <end position="182"/>
    </location>
</feature>
<feature type="transmembrane region" description="Helical" evidence="8">
    <location>
        <begin position="36"/>
        <end position="58"/>
    </location>
</feature>
<evidence type="ECO:0000256" key="5">
    <source>
        <dbReference type="ARBA" id="ARBA00022989"/>
    </source>
</evidence>
<dbReference type="PROSITE" id="PS50887">
    <property type="entry name" value="GGDEF"/>
    <property type="match status" value="1"/>
</dbReference>
<dbReference type="GO" id="GO:0071555">
    <property type="term" value="P:cell wall organization"/>
    <property type="evidence" value="ECO:0007669"/>
    <property type="project" value="InterPro"/>
</dbReference>
<reference evidence="10 11" key="1">
    <citation type="submission" date="2017-05" db="EMBL/GenBank/DDBJ databases">
        <authorList>
            <person name="Song R."/>
            <person name="Chenine A.L."/>
            <person name="Ruprecht R.M."/>
        </authorList>
    </citation>
    <scope>NUCLEOTIDE SEQUENCE [LARGE SCALE GENOMIC DNA]</scope>
    <source>
        <strain evidence="10 11">CECT 8899</strain>
    </source>
</reference>
<dbReference type="GO" id="GO:0005886">
    <property type="term" value="C:plasma membrane"/>
    <property type="evidence" value="ECO:0007669"/>
    <property type="project" value="UniProtKB-SubCell"/>
</dbReference>
<gene>
    <name evidence="10" type="primary">dosC</name>
    <name evidence="10" type="ORF">LOM8899_02510</name>
</gene>
<dbReference type="PANTHER" id="PTHR45138:SF9">
    <property type="entry name" value="DIGUANYLATE CYCLASE DGCM-RELATED"/>
    <property type="match status" value="1"/>
</dbReference>
<dbReference type="PANTHER" id="PTHR45138">
    <property type="entry name" value="REGULATORY COMPONENTS OF SENSORY TRANSDUCTION SYSTEM"/>
    <property type="match status" value="1"/>
</dbReference>
<dbReference type="OrthoDB" id="9812260at2"/>
<protein>
    <recommendedName>
        <fullName evidence="2">diguanylate cyclase</fullName>
        <ecNumber evidence="2">2.7.7.65</ecNumber>
    </recommendedName>
</protein>
<dbReference type="GO" id="GO:0043709">
    <property type="term" value="P:cell adhesion involved in single-species biofilm formation"/>
    <property type="evidence" value="ECO:0007669"/>
    <property type="project" value="TreeGrafter"/>
</dbReference>
<evidence type="ECO:0000256" key="1">
    <source>
        <dbReference type="ARBA" id="ARBA00004651"/>
    </source>
</evidence>
<dbReference type="SUPFAM" id="SSF55073">
    <property type="entry name" value="Nucleotide cyclase"/>
    <property type="match status" value="1"/>
</dbReference>
<evidence type="ECO:0000256" key="7">
    <source>
        <dbReference type="ARBA" id="ARBA00034247"/>
    </source>
</evidence>
<dbReference type="EMBL" id="FXZK01000004">
    <property type="protein sequence ID" value="SMY08359.1"/>
    <property type="molecule type" value="Genomic_DNA"/>
</dbReference>
<dbReference type="Proteomes" id="UP000201613">
    <property type="component" value="Unassembled WGS sequence"/>
</dbReference>
<comment type="catalytic activity">
    <reaction evidence="7">
        <text>2 GTP = 3',3'-c-di-GMP + 2 diphosphate</text>
        <dbReference type="Rhea" id="RHEA:24898"/>
        <dbReference type="ChEBI" id="CHEBI:33019"/>
        <dbReference type="ChEBI" id="CHEBI:37565"/>
        <dbReference type="ChEBI" id="CHEBI:58805"/>
        <dbReference type="EC" id="2.7.7.65"/>
    </reaction>
</comment>
<keyword evidence="10" id="KW-0548">Nucleotidyltransferase</keyword>
<dbReference type="Pfam" id="PF00990">
    <property type="entry name" value="GGDEF"/>
    <property type="match status" value="1"/>
</dbReference>
<keyword evidence="5 8" id="KW-1133">Transmembrane helix</keyword>
<keyword evidence="3" id="KW-1003">Cell membrane</keyword>
<dbReference type="FunFam" id="3.30.70.270:FF:000001">
    <property type="entry name" value="Diguanylate cyclase domain protein"/>
    <property type="match status" value="1"/>
</dbReference>
<dbReference type="EC" id="2.7.7.65" evidence="2"/>
<evidence type="ECO:0000259" key="9">
    <source>
        <dbReference type="PROSITE" id="PS50887"/>
    </source>
</evidence>
<keyword evidence="4 8" id="KW-0812">Transmembrane</keyword>
<evidence type="ECO:0000256" key="6">
    <source>
        <dbReference type="ARBA" id="ARBA00023136"/>
    </source>
</evidence>
<evidence type="ECO:0000256" key="2">
    <source>
        <dbReference type="ARBA" id="ARBA00012528"/>
    </source>
</evidence>
<dbReference type="InterPro" id="IPR050469">
    <property type="entry name" value="Diguanylate_Cyclase"/>
</dbReference>
<feature type="transmembrane region" description="Helical" evidence="8">
    <location>
        <begin position="103"/>
        <end position="123"/>
    </location>
</feature>
<dbReference type="InterPro" id="IPR000160">
    <property type="entry name" value="GGDEF_dom"/>
</dbReference>
<name>A0A238LFA5_9RHOB</name>
<dbReference type="GO" id="GO:1902201">
    <property type="term" value="P:negative regulation of bacterial-type flagellum-dependent cell motility"/>
    <property type="evidence" value="ECO:0007669"/>
    <property type="project" value="TreeGrafter"/>
</dbReference>
<keyword evidence="6 8" id="KW-0472">Membrane</keyword>